<dbReference type="EMBL" id="JBBNPP010000028">
    <property type="protein sequence ID" value="MEQ3347564.1"/>
    <property type="molecule type" value="Genomic_DNA"/>
</dbReference>
<dbReference type="RefSeq" id="WP_349189421.1">
    <property type="nucleotide sequence ID" value="NZ_JBBNPP010000028.1"/>
</dbReference>
<comment type="caution">
    <text evidence="1">The sequence shown here is derived from an EMBL/GenBank/DDBJ whole genome shotgun (WGS) entry which is preliminary data.</text>
</comment>
<gene>
    <name evidence="1" type="ORF">AAA073_08985</name>
</gene>
<reference evidence="1 2" key="1">
    <citation type="submission" date="2024-04" db="EMBL/GenBank/DDBJ databases">
        <title>Human intestinal bacterial collection.</title>
        <authorList>
            <person name="Pauvert C."/>
            <person name="Hitch T.C.A."/>
            <person name="Clavel T."/>
        </authorList>
    </citation>
    <scope>NUCLEOTIDE SEQUENCE [LARGE SCALE GENOMIC DNA]</scope>
    <source>
        <strain evidence="1 2">CLA-SR-H019</strain>
    </source>
</reference>
<accession>A0ABV1J5P6</accession>
<organism evidence="1 2">
    <name type="scientific">Peptoniphilus senegalensis</name>
    <dbReference type="NCBI Taxonomy" id="1465757"/>
    <lineage>
        <taxon>Bacteria</taxon>
        <taxon>Bacillati</taxon>
        <taxon>Bacillota</taxon>
        <taxon>Tissierellia</taxon>
        <taxon>Tissierellales</taxon>
        <taxon>Peptoniphilaceae</taxon>
        <taxon>Peptoniphilus</taxon>
    </lineage>
</organism>
<keyword evidence="2" id="KW-1185">Reference proteome</keyword>
<evidence type="ECO:0000313" key="2">
    <source>
        <dbReference type="Proteomes" id="UP001491691"/>
    </source>
</evidence>
<feature type="non-terminal residue" evidence="1">
    <location>
        <position position="1"/>
    </location>
</feature>
<name>A0ABV1J5P6_9FIRM</name>
<evidence type="ECO:0000313" key="1">
    <source>
        <dbReference type="EMBL" id="MEQ3347564.1"/>
    </source>
</evidence>
<sequence length="72" mass="8066">FLDFQRVGFKGGGLRRGKRGLAMPLNPLLKKRIKNKNIFCDEKTFLYVFKAKLSTYLFSAFKGGGIGGAIQH</sequence>
<protein>
    <submittedName>
        <fullName evidence="1">Uncharacterized protein</fullName>
    </submittedName>
</protein>
<proteinExistence type="predicted"/>
<dbReference type="Proteomes" id="UP001491691">
    <property type="component" value="Unassembled WGS sequence"/>
</dbReference>